<proteinExistence type="predicted"/>
<name>A0A317SR68_9PEZI</name>
<sequence>MASALAKVQDAAATASASETPVSNTPVDTGYYLSQGLRGVRHRIYIVVPAPFTKAIEEQAKKARAGNAGQYMVFCPVNQQLSDIESIRDTDYNAFRFMYLNREKALIAKVNAGRIQQSAYAGFTTIILEKTIQMGPGREFLYLGSTTSVVPSGRKEGDSSFAPGPLRPRKDSWPTLVI</sequence>
<organism evidence="2 3">
    <name type="scientific">Tuber magnatum</name>
    <name type="common">white Piedmont truffle</name>
    <dbReference type="NCBI Taxonomy" id="42249"/>
    <lineage>
        <taxon>Eukaryota</taxon>
        <taxon>Fungi</taxon>
        <taxon>Dikarya</taxon>
        <taxon>Ascomycota</taxon>
        <taxon>Pezizomycotina</taxon>
        <taxon>Pezizomycetes</taxon>
        <taxon>Pezizales</taxon>
        <taxon>Tuberaceae</taxon>
        <taxon>Tuber</taxon>
    </lineage>
</organism>
<reference evidence="2 3" key="1">
    <citation type="submission" date="2018-03" db="EMBL/GenBank/DDBJ databases">
        <title>Genomes of Pezizomycetes fungi and the evolution of truffles.</title>
        <authorList>
            <person name="Murat C."/>
            <person name="Payen T."/>
            <person name="Noel B."/>
            <person name="Kuo A."/>
            <person name="Martin F.M."/>
        </authorList>
    </citation>
    <scope>NUCLEOTIDE SEQUENCE [LARGE SCALE GENOMIC DNA]</scope>
    <source>
        <strain evidence="2">091103-1</strain>
    </source>
</reference>
<comment type="caution">
    <text evidence="2">The sequence shown here is derived from an EMBL/GenBank/DDBJ whole genome shotgun (WGS) entry which is preliminary data.</text>
</comment>
<keyword evidence="3" id="KW-1185">Reference proteome</keyword>
<protein>
    <submittedName>
        <fullName evidence="2">Uncharacterized protein</fullName>
    </submittedName>
</protein>
<dbReference type="AlphaFoldDB" id="A0A317SR68"/>
<evidence type="ECO:0000256" key="1">
    <source>
        <dbReference type="SAM" id="MobiDB-lite"/>
    </source>
</evidence>
<dbReference type="OrthoDB" id="76567at2759"/>
<dbReference type="EMBL" id="PYWC01000029">
    <property type="protein sequence ID" value="PWW76878.1"/>
    <property type="molecule type" value="Genomic_DNA"/>
</dbReference>
<gene>
    <name evidence="2" type="ORF">C7212DRAFT_363472</name>
</gene>
<feature type="region of interest" description="Disordered" evidence="1">
    <location>
        <begin position="150"/>
        <end position="178"/>
    </location>
</feature>
<evidence type="ECO:0000313" key="2">
    <source>
        <dbReference type="EMBL" id="PWW76878.1"/>
    </source>
</evidence>
<dbReference type="Proteomes" id="UP000246991">
    <property type="component" value="Unassembled WGS sequence"/>
</dbReference>
<evidence type="ECO:0000313" key="3">
    <source>
        <dbReference type="Proteomes" id="UP000246991"/>
    </source>
</evidence>
<accession>A0A317SR68</accession>